<comment type="caution">
    <text evidence="2">The sequence shown here is derived from an EMBL/GenBank/DDBJ whole genome shotgun (WGS) entry which is preliminary data.</text>
</comment>
<name>A0AB34J7W4_PRYPA</name>
<sequence length="446" mass="47358">MHPSISLFPSLTFYEGTLRDAVSAADRSSENLPTTSLVEAHVASLHASARAEMRQLDESFRDHLRSRVRDGSLSAVQLVDALQLPSSSSDSAALLVRGQVLGGRGSTRRVFARVRERHLLPFQPPSPENSPSSAAVAAVTPSQNPSSLPPDAPPRSPSATTASSASGPFTPAQLHGISVVSRDGRRIPLDSAPVRVGNIADTGSGTIALGFDAFQRLVALDPHCVEQVMPLRSSIMSINGIGDGAHSSTSILFHVRLTLELGGSLFTHEDVPVCRAISGLLLGNDFNVATRASYHYGPFSQDGVSYDGNVVLNSPAGQNPSKPIPFSCRPHPHFRSAFVAATTASPEAVPPSPTEDEAESIIKSLNPIAYVDTRTVVPAWSEKIVAVRAPAALLEGYDVAILPLEDERREDVGVAVSPGMYRPDAKGMIHIRVVNASIRPRVSGYD</sequence>
<gene>
    <name evidence="2" type="ORF">AB1Y20_002414</name>
</gene>
<organism evidence="2 3">
    <name type="scientific">Prymnesium parvum</name>
    <name type="common">Toxic golden alga</name>
    <dbReference type="NCBI Taxonomy" id="97485"/>
    <lineage>
        <taxon>Eukaryota</taxon>
        <taxon>Haptista</taxon>
        <taxon>Haptophyta</taxon>
        <taxon>Prymnesiophyceae</taxon>
        <taxon>Prymnesiales</taxon>
        <taxon>Prymnesiaceae</taxon>
        <taxon>Prymnesium</taxon>
    </lineage>
</organism>
<dbReference type="Proteomes" id="UP001515480">
    <property type="component" value="Unassembled WGS sequence"/>
</dbReference>
<protein>
    <submittedName>
        <fullName evidence="2">Uncharacterized protein</fullName>
    </submittedName>
</protein>
<feature type="region of interest" description="Disordered" evidence="1">
    <location>
        <begin position="121"/>
        <end position="171"/>
    </location>
</feature>
<evidence type="ECO:0000256" key="1">
    <source>
        <dbReference type="SAM" id="MobiDB-lite"/>
    </source>
</evidence>
<accession>A0AB34J7W4</accession>
<dbReference type="EMBL" id="JBGBPQ010000011">
    <property type="protein sequence ID" value="KAL1515798.1"/>
    <property type="molecule type" value="Genomic_DNA"/>
</dbReference>
<evidence type="ECO:0000313" key="2">
    <source>
        <dbReference type="EMBL" id="KAL1515798.1"/>
    </source>
</evidence>
<feature type="compositionally biased region" description="Low complexity" evidence="1">
    <location>
        <begin position="157"/>
        <end position="171"/>
    </location>
</feature>
<dbReference type="AlphaFoldDB" id="A0AB34J7W4"/>
<proteinExistence type="predicted"/>
<feature type="compositionally biased region" description="Pro residues" evidence="1">
    <location>
        <begin position="147"/>
        <end position="156"/>
    </location>
</feature>
<keyword evidence="3" id="KW-1185">Reference proteome</keyword>
<evidence type="ECO:0000313" key="3">
    <source>
        <dbReference type="Proteomes" id="UP001515480"/>
    </source>
</evidence>
<feature type="compositionally biased region" description="Low complexity" evidence="1">
    <location>
        <begin position="129"/>
        <end position="146"/>
    </location>
</feature>
<reference evidence="2 3" key="1">
    <citation type="journal article" date="2024" name="Science">
        <title>Giant polyketide synthase enzymes in the biosynthesis of giant marine polyether toxins.</title>
        <authorList>
            <person name="Fallon T.R."/>
            <person name="Shende V.V."/>
            <person name="Wierzbicki I.H."/>
            <person name="Pendleton A.L."/>
            <person name="Watervoot N.F."/>
            <person name="Auber R.P."/>
            <person name="Gonzalez D.J."/>
            <person name="Wisecaver J.H."/>
            <person name="Moore B.S."/>
        </authorList>
    </citation>
    <scope>NUCLEOTIDE SEQUENCE [LARGE SCALE GENOMIC DNA]</scope>
    <source>
        <strain evidence="2 3">12B1</strain>
    </source>
</reference>